<dbReference type="Gene3D" id="2.40.30.170">
    <property type="match status" value="1"/>
</dbReference>
<keyword evidence="8" id="KW-1185">Reference proteome</keyword>
<comment type="caution">
    <text evidence="7">The sequence shown here is derived from an EMBL/GenBank/DDBJ whole genome shotgun (WGS) entry which is preliminary data.</text>
</comment>
<evidence type="ECO:0000313" key="7">
    <source>
        <dbReference type="EMBL" id="MDM4014759.1"/>
    </source>
</evidence>
<dbReference type="Pfam" id="PF25917">
    <property type="entry name" value="BSH_RND"/>
    <property type="match status" value="1"/>
</dbReference>
<evidence type="ECO:0000256" key="4">
    <source>
        <dbReference type="SAM" id="SignalP"/>
    </source>
</evidence>
<evidence type="ECO:0000259" key="5">
    <source>
        <dbReference type="Pfam" id="PF25917"/>
    </source>
</evidence>
<dbReference type="InterPro" id="IPR058625">
    <property type="entry name" value="MdtA-like_BSH"/>
</dbReference>
<dbReference type="SUPFAM" id="SSF111369">
    <property type="entry name" value="HlyD-like secretion proteins"/>
    <property type="match status" value="1"/>
</dbReference>
<dbReference type="Pfam" id="PF25944">
    <property type="entry name" value="Beta-barrel_RND"/>
    <property type="match status" value="1"/>
</dbReference>
<comment type="subcellular location">
    <subcellularLocation>
        <location evidence="1">Cell membrane</location>
    </subcellularLocation>
</comment>
<feature type="domain" description="Multidrug resistance protein MdtA-like barrel-sandwich hybrid" evidence="5">
    <location>
        <begin position="45"/>
        <end position="214"/>
    </location>
</feature>
<feature type="signal peptide" evidence="4">
    <location>
        <begin position="1"/>
        <end position="29"/>
    </location>
</feature>
<comment type="similarity">
    <text evidence="2">Belongs to the membrane fusion protein (MFP) (TC 8.A.1) family.</text>
</comment>
<dbReference type="NCBIfam" id="TIGR01730">
    <property type="entry name" value="RND_mfp"/>
    <property type="match status" value="1"/>
</dbReference>
<dbReference type="RefSeq" id="WP_289162415.1">
    <property type="nucleotide sequence ID" value="NZ_JASZZN010000003.1"/>
</dbReference>
<organism evidence="7 8">
    <name type="scientific">Roseiconus lacunae</name>
    <dbReference type="NCBI Taxonomy" id="2605694"/>
    <lineage>
        <taxon>Bacteria</taxon>
        <taxon>Pseudomonadati</taxon>
        <taxon>Planctomycetota</taxon>
        <taxon>Planctomycetia</taxon>
        <taxon>Pirellulales</taxon>
        <taxon>Pirellulaceae</taxon>
        <taxon>Roseiconus</taxon>
    </lineage>
</organism>
<reference evidence="7 8" key="1">
    <citation type="submission" date="2023-06" db="EMBL/GenBank/DDBJ databases">
        <title>Roseiconus lacunae JC819 isolated from Gulf of Mannar region, Tamil Nadu.</title>
        <authorList>
            <person name="Pk S."/>
            <person name="Ch S."/>
            <person name="Ch V.R."/>
        </authorList>
    </citation>
    <scope>NUCLEOTIDE SEQUENCE [LARGE SCALE GENOMIC DNA]</scope>
    <source>
        <strain evidence="7 8">JC819</strain>
    </source>
</reference>
<dbReference type="EMBL" id="JASZZN010000003">
    <property type="protein sequence ID" value="MDM4014759.1"/>
    <property type="molecule type" value="Genomic_DNA"/>
</dbReference>
<accession>A0ABT7PE38</accession>
<feature type="coiled-coil region" evidence="3">
    <location>
        <begin position="138"/>
        <end position="165"/>
    </location>
</feature>
<gene>
    <name evidence="7" type="ORF">QTN89_04910</name>
</gene>
<protein>
    <submittedName>
        <fullName evidence="7">Efflux RND transporter periplasmic adaptor subunit</fullName>
    </submittedName>
</protein>
<evidence type="ECO:0000256" key="1">
    <source>
        <dbReference type="ARBA" id="ARBA00004236"/>
    </source>
</evidence>
<keyword evidence="3" id="KW-0175">Coiled coil</keyword>
<dbReference type="Gene3D" id="2.40.50.100">
    <property type="match status" value="1"/>
</dbReference>
<feature type="domain" description="Multidrug resistance protein MdtA-like beta-barrel" evidence="6">
    <location>
        <begin position="236"/>
        <end position="291"/>
    </location>
</feature>
<evidence type="ECO:0000256" key="3">
    <source>
        <dbReference type="SAM" id="Coils"/>
    </source>
</evidence>
<feature type="coiled-coil region" evidence="3">
    <location>
        <begin position="73"/>
        <end position="100"/>
    </location>
</feature>
<name>A0ABT7PE38_9BACT</name>
<dbReference type="PANTHER" id="PTHR30469:SF15">
    <property type="entry name" value="HLYD FAMILY OF SECRETION PROTEINS"/>
    <property type="match status" value="1"/>
</dbReference>
<dbReference type="Proteomes" id="UP001239462">
    <property type="component" value="Unassembled WGS sequence"/>
</dbReference>
<evidence type="ECO:0000313" key="8">
    <source>
        <dbReference type="Proteomes" id="UP001239462"/>
    </source>
</evidence>
<dbReference type="InterPro" id="IPR058626">
    <property type="entry name" value="MdtA-like_b-barrel"/>
</dbReference>
<keyword evidence="4" id="KW-0732">Signal</keyword>
<proteinExistence type="inferred from homology"/>
<dbReference type="PANTHER" id="PTHR30469">
    <property type="entry name" value="MULTIDRUG RESISTANCE PROTEIN MDTA"/>
    <property type="match status" value="1"/>
</dbReference>
<evidence type="ECO:0000259" key="6">
    <source>
        <dbReference type="Pfam" id="PF25944"/>
    </source>
</evidence>
<sequence length="297" mass="32879">MACLVRRHRFFIIIAILVGMTGQTGSAVAADRIEVQSVLIRLTDEVNVPARAIGALKTVQVHEGDEVTTGQTLAQIDNTEAQLELAKANYELEIATLEANDDSAVIAAEKTVAHATRHFERLLNAKQSRNGSVSDSELDQARLELEKAECDVRQMQNDLDKAVVRHKLIGSQLAMAQRSVDIRKIIAPQSGVIVEVKHQPGEWVSPGETLFRLVNTDRLRVDGFIRAEVASNDLKGKKVLLEVLGVEQHSDTHIGHIVFVSPENDPVTEQVRVSAEFNNPDKILRPGLRAKMWIIRE</sequence>
<feature type="chain" id="PRO_5045408488" evidence="4">
    <location>
        <begin position="30"/>
        <end position="297"/>
    </location>
</feature>
<dbReference type="InterPro" id="IPR006143">
    <property type="entry name" value="RND_pump_MFP"/>
</dbReference>
<evidence type="ECO:0000256" key="2">
    <source>
        <dbReference type="ARBA" id="ARBA00009477"/>
    </source>
</evidence>
<dbReference type="Gene3D" id="1.10.287.470">
    <property type="entry name" value="Helix hairpin bin"/>
    <property type="match status" value="1"/>
</dbReference>